<evidence type="ECO:0000313" key="2">
    <source>
        <dbReference type="RefSeq" id="XP_010466646.1"/>
    </source>
</evidence>
<proteinExistence type="predicted"/>
<protein>
    <submittedName>
        <fullName evidence="2">Uncharacterized protein LOC104746816</fullName>
    </submittedName>
</protein>
<reference evidence="1" key="1">
    <citation type="journal article" date="2014" name="Nat. Commun.">
        <title>The emerging biofuel crop Camelina sativa retains a highly undifferentiated hexaploid genome structure.</title>
        <authorList>
            <person name="Kagale S."/>
            <person name="Koh C."/>
            <person name="Nixon J."/>
            <person name="Bollina V."/>
            <person name="Clarke W.E."/>
            <person name="Tuteja R."/>
            <person name="Spillane C."/>
            <person name="Robinson S.J."/>
            <person name="Links M.G."/>
            <person name="Clarke C."/>
            <person name="Higgins E.E."/>
            <person name="Huebert T."/>
            <person name="Sharpe A.G."/>
            <person name="Parkin I.A."/>
        </authorList>
    </citation>
    <scope>NUCLEOTIDE SEQUENCE [LARGE SCALE GENOMIC DNA]</scope>
    <source>
        <strain evidence="1">cv. DH55</strain>
    </source>
</reference>
<dbReference type="Pfam" id="PF05553">
    <property type="entry name" value="DUF761"/>
    <property type="match status" value="1"/>
</dbReference>
<accession>A0ABM0W756</accession>
<reference evidence="2" key="2">
    <citation type="submission" date="2025-08" db="UniProtKB">
        <authorList>
            <consortium name="RefSeq"/>
        </authorList>
    </citation>
    <scope>IDENTIFICATION</scope>
    <source>
        <tissue evidence="2">Leaf</tissue>
    </source>
</reference>
<keyword evidence="1" id="KW-1185">Reference proteome</keyword>
<gene>
    <name evidence="2" type="primary">LOC104746816</name>
</gene>
<organism evidence="1 2">
    <name type="scientific">Camelina sativa</name>
    <name type="common">False flax</name>
    <name type="synonym">Myagrum sativum</name>
    <dbReference type="NCBI Taxonomy" id="90675"/>
    <lineage>
        <taxon>Eukaryota</taxon>
        <taxon>Viridiplantae</taxon>
        <taxon>Streptophyta</taxon>
        <taxon>Embryophyta</taxon>
        <taxon>Tracheophyta</taxon>
        <taxon>Spermatophyta</taxon>
        <taxon>Magnoliopsida</taxon>
        <taxon>eudicotyledons</taxon>
        <taxon>Gunneridae</taxon>
        <taxon>Pentapetalae</taxon>
        <taxon>rosids</taxon>
        <taxon>malvids</taxon>
        <taxon>Brassicales</taxon>
        <taxon>Brassicaceae</taxon>
        <taxon>Camelineae</taxon>
        <taxon>Camelina</taxon>
    </lineage>
</organism>
<evidence type="ECO:0000313" key="1">
    <source>
        <dbReference type="Proteomes" id="UP000694864"/>
    </source>
</evidence>
<dbReference type="Proteomes" id="UP000694864">
    <property type="component" value="Chromosome 15"/>
</dbReference>
<sequence length="200" mass="24145">MALLRFSEKKNEVKRAWKSFTNKLRSKVRDLEIVTLVRDSTSCLLHGISCRLIVLFKTRYLQNTNSRTQFNKSYRHSHSLRQRSRFLKFLSRPFANKKCLKRYSEGNYRQIYKYQSQLLGQGAIRREEKFLGRKKEKDEEDGAQELVGSMEDAWRRVVAASPHLRVDERATKFIYKFKEEMRMERERYFLEFQERLIRSA</sequence>
<dbReference type="RefSeq" id="XP_010466646.1">
    <property type="nucleotide sequence ID" value="XM_010468344.1"/>
</dbReference>
<dbReference type="InterPro" id="IPR008480">
    <property type="entry name" value="DUF761_pln"/>
</dbReference>
<dbReference type="GeneID" id="104746816"/>
<name>A0ABM0W756_CAMSA</name>